<feature type="transmembrane region" description="Helical" evidence="1">
    <location>
        <begin position="85"/>
        <end position="104"/>
    </location>
</feature>
<keyword evidence="1" id="KW-0812">Transmembrane</keyword>
<gene>
    <name evidence="2" type="ORF">P0Y53_03015</name>
</gene>
<protein>
    <submittedName>
        <fullName evidence="2">Uncharacterized protein</fullName>
    </submittedName>
</protein>
<feature type="transmembrane region" description="Helical" evidence="1">
    <location>
        <begin position="116"/>
        <end position="139"/>
    </location>
</feature>
<accession>A0AAJ5WTG8</accession>
<evidence type="ECO:0000313" key="2">
    <source>
        <dbReference type="EMBL" id="WEK36460.1"/>
    </source>
</evidence>
<dbReference type="EMBL" id="CP119311">
    <property type="protein sequence ID" value="WEK36460.1"/>
    <property type="molecule type" value="Genomic_DNA"/>
</dbReference>
<evidence type="ECO:0000256" key="1">
    <source>
        <dbReference type="SAM" id="Phobius"/>
    </source>
</evidence>
<feature type="transmembrane region" description="Helical" evidence="1">
    <location>
        <begin position="12"/>
        <end position="29"/>
    </location>
</feature>
<proteinExistence type="predicted"/>
<feature type="transmembrane region" description="Helical" evidence="1">
    <location>
        <begin position="164"/>
        <end position="182"/>
    </location>
</feature>
<organism evidence="2 3">
    <name type="scientific">Candidatus Pseudobacter hemicellulosilyticus</name>
    <dbReference type="NCBI Taxonomy" id="3121375"/>
    <lineage>
        <taxon>Bacteria</taxon>
        <taxon>Pseudomonadati</taxon>
        <taxon>Bacteroidota</taxon>
        <taxon>Chitinophagia</taxon>
        <taxon>Chitinophagales</taxon>
        <taxon>Chitinophagaceae</taxon>
        <taxon>Pseudobacter</taxon>
    </lineage>
</organism>
<evidence type="ECO:0000313" key="3">
    <source>
        <dbReference type="Proteomes" id="UP001220610"/>
    </source>
</evidence>
<keyword evidence="1" id="KW-1133">Transmembrane helix</keyword>
<dbReference type="Pfam" id="PF20221">
    <property type="entry name" value="DUF6580"/>
    <property type="match status" value="1"/>
</dbReference>
<sequence>MSLKKWNPRTIVLLVFITVVALLRVFFTAEASMSPLATFTPIGAMALFGGAYFNSNIKALLFPLLTLWISDIFLNRFVYYGEWVFFFEGFVFTYGAFALIALSGKWLIRKVTVSNIVLASFVAVLIHWIGTSPGCFLVPEPMYPQTWGGYFTSLVAAIPYERNFLIGTLLYSGVLFGGFEWLQHRYKSLQFHTLAS</sequence>
<name>A0AAJ5WTG8_9BACT</name>
<reference evidence="2" key="1">
    <citation type="submission" date="2023-03" db="EMBL/GenBank/DDBJ databases">
        <title>Andean soil-derived lignocellulolytic bacterial consortium as a source of novel taxa and putative plastic-active enzymes.</title>
        <authorList>
            <person name="Diaz-Garcia L."/>
            <person name="Chuvochina M."/>
            <person name="Feuerriegel G."/>
            <person name="Bunk B."/>
            <person name="Sproer C."/>
            <person name="Streit W.R."/>
            <person name="Rodriguez L.M."/>
            <person name="Overmann J."/>
            <person name="Jimenez D.J."/>
        </authorList>
    </citation>
    <scope>NUCLEOTIDE SEQUENCE</scope>
    <source>
        <strain evidence="2">MAG 7</strain>
    </source>
</reference>
<dbReference type="InterPro" id="IPR046487">
    <property type="entry name" value="DUF6580"/>
</dbReference>
<dbReference type="AlphaFoldDB" id="A0AAJ5WTG8"/>
<keyword evidence="1" id="KW-0472">Membrane</keyword>
<dbReference type="Proteomes" id="UP001220610">
    <property type="component" value="Chromosome"/>
</dbReference>